<evidence type="ECO:0000256" key="3">
    <source>
        <dbReference type="ARBA" id="ARBA00022490"/>
    </source>
</evidence>
<evidence type="ECO:0000256" key="1">
    <source>
        <dbReference type="ARBA" id="ARBA00004245"/>
    </source>
</evidence>
<sequence>MSSAVFSVPRQSLSHRFLSGRDQRPRETEQFSRKSSFGGPRINIKVAHQSRVNLNALNGVTVRKKKSYKNLPQIMEDKENAEKQPVQVNPVERSGTTVLQTIQSPNLCAVISKDFENHRLEEEKYLSLERNTAGIPRSHSLVKCTAHKHSVVGAGNADVQVTKKTMPDVEKYNSDAKLNKKPVRGVFRGRVVQSKISSFWKVSDDESQAKASVLSNNFANSQPANNLTASPRNTAHFKNKSSFKASSCPLDKAHSAGVSKRPAKHSASTVKPTAKSHCSVSVRATSVSSSVKLSSTAFSARGTAARTNSCSALDQKTKRATPTELPGGKMHPSTSFKVCKDVKSNKKPLSAAVAEIPSGKMQPSKSFNICKDFKTKEKPSSTAVTVGKKSCPAPIKQCLPTSQGAVSEAKQFRVSKTNPLASSSTISAPSRPKTVPEILTAVSTRFVHPKESAEERRARLAQWQASKGKVMKRPPMVKMKVHPPDLPKEMAQFLPERINEDLQILSKEEADEKDSECTKLNQTVDMQHNIPLDQHPCSPKYETKIGEEEQNNNGELEENLEHLVKNEGLVDHETKSEVNTSELPRTENKSSKKKLNLRRAYQKGEDDKGVVQFMTCSQFISPDDEVEGSSVIRFNVRTTPSLQSLSNNMHSQLGDSAFKDFKFLTPVRRSLRIERKSFRLPEMLHDHDPCLSSLGELAELEGEVNAYIYRENTALRDLAKNANLQKEK</sequence>
<keyword evidence="4" id="KW-0597">Phosphoprotein</keyword>
<keyword evidence="5" id="KW-0206">Cytoskeleton</keyword>
<feature type="compositionally biased region" description="Basic and acidic residues" evidence="6">
    <location>
        <begin position="19"/>
        <end position="32"/>
    </location>
</feature>
<feature type="domain" description="Cytoskeleton-associated protein 2 C-terminal" evidence="7">
    <location>
        <begin position="440"/>
        <end position="520"/>
    </location>
</feature>
<proteinExistence type="inferred from homology"/>
<evidence type="ECO:0000256" key="6">
    <source>
        <dbReference type="SAM" id="MobiDB-lite"/>
    </source>
</evidence>
<dbReference type="EMBL" id="JANPWB010000012">
    <property type="protein sequence ID" value="KAJ1114481.1"/>
    <property type="molecule type" value="Genomic_DNA"/>
</dbReference>
<dbReference type="Pfam" id="PF15297">
    <property type="entry name" value="CKAP2_C"/>
    <property type="match status" value="2"/>
</dbReference>
<dbReference type="PANTHER" id="PTHR16076">
    <property type="entry name" value="CYTOSKELETON ASSOCIATED PROTEIN 2-RELATED"/>
    <property type="match status" value="1"/>
</dbReference>
<dbReference type="Proteomes" id="UP001066276">
    <property type="component" value="Chromosome 8"/>
</dbReference>
<reference evidence="8" key="1">
    <citation type="journal article" date="2022" name="bioRxiv">
        <title>Sequencing and chromosome-scale assembly of the giantPleurodeles waltlgenome.</title>
        <authorList>
            <person name="Brown T."/>
            <person name="Elewa A."/>
            <person name="Iarovenko S."/>
            <person name="Subramanian E."/>
            <person name="Araus A.J."/>
            <person name="Petzold A."/>
            <person name="Susuki M."/>
            <person name="Suzuki K.-i.T."/>
            <person name="Hayashi T."/>
            <person name="Toyoda A."/>
            <person name="Oliveira C."/>
            <person name="Osipova E."/>
            <person name="Leigh N.D."/>
            <person name="Simon A."/>
            <person name="Yun M.H."/>
        </authorList>
    </citation>
    <scope>NUCLEOTIDE SEQUENCE</scope>
    <source>
        <strain evidence="8">20211129_DDA</strain>
        <tissue evidence="8">Liver</tissue>
    </source>
</reference>
<organism evidence="8 9">
    <name type="scientific">Pleurodeles waltl</name>
    <name type="common">Iberian ribbed newt</name>
    <dbReference type="NCBI Taxonomy" id="8319"/>
    <lineage>
        <taxon>Eukaryota</taxon>
        <taxon>Metazoa</taxon>
        <taxon>Chordata</taxon>
        <taxon>Craniata</taxon>
        <taxon>Vertebrata</taxon>
        <taxon>Euteleostomi</taxon>
        <taxon>Amphibia</taxon>
        <taxon>Batrachia</taxon>
        <taxon>Caudata</taxon>
        <taxon>Salamandroidea</taxon>
        <taxon>Salamandridae</taxon>
        <taxon>Pleurodelinae</taxon>
        <taxon>Pleurodeles</taxon>
    </lineage>
</organism>
<feature type="region of interest" description="Disordered" evidence="6">
    <location>
        <begin position="309"/>
        <end position="335"/>
    </location>
</feature>
<evidence type="ECO:0000259" key="7">
    <source>
        <dbReference type="Pfam" id="PF15297"/>
    </source>
</evidence>
<name>A0AAV7NET8_PLEWA</name>
<dbReference type="InterPro" id="IPR029197">
    <property type="entry name" value="CKAP2_C"/>
</dbReference>
<comment type="caution">
    <text evidence="8">The sequence shown here is derived from an EMBL/GenBank/DDBJ whole genome shotgun (WGS) entry which is preliminary data.</text>
</comment>
<dbReference type="AlphaFoldDB" id="A0AAV7NET8"/>
<evidence type="ECO:0000313" key="8">
    <source>
        <dbReference type="EMBL" id="KAJ1114481.1"/>
    </source>
</evidence>
<dbReference type="PANTHER" id="PTHR16076:SF8">
    <property type="entry name" value="CYTOSKELETON-ASSOCIATED PROTEIN 2"/>
    <property type="match status" value="1"/>
</dbReference>
<feature type="region of interest" description="Disordered" evidence="6">
    <location>
        <begin position="571"/>
        <end position="595"/>
    </location>
</feature>
<comment type="similarity">
    <text evidence="2">Belongs to the CKAP2 family.</text>
</comment>
<gene>
    <name evidence="8" type="ORF">NDU88_002718</name>
</gene>
<evidence type="ECO:0000256" key="4">
    <source>
        <dbReference type="ARBA" id="ARBA00022553"/>
    </source>
</evidence>
<feature type="domain" description="Cytoskeleton-associated protein 2 C-terminal" evidence="7">
    <location>
        <begin position="552"/>
        <end position="715"/>
    </location>
</feature>
<dbReference type="GO" id="GO:0015630">
    <property type="term" value="C:microtubule cytoskeleton"/>
    <property type="evidence" value="ECO:0007669"/>
    <property type="project" value="TreeGrafter"/>
</dbReference>
<dbReference type="GO" id="GO:0007026">
    <property type="term" value="P:negative regulation of microtubule depolymerization"/>
    <property type="evidence" value="ECO:0007669"/>
    <property type="project" value="TreeGrafter"/>
</dbReference>
<evidence type="ECO:0000313" key="9">
    <source>
        <dbReference type="Proteomes" id="UP001066276"/>
    </source>
</evidence>
<evidence type="ECO:0000256" key="2">
    <source>
        <dbReference type="ARBA" id="ARBA00009468"/>
    </source>
</evidence>
<dbReference type="InterPro" id="IPR026165">
    <property type="entry name" value="CKAP2_fam"/>
</dbReference>
<keyword evidence="3" id="KW-0963">Cytoplasm</keyword>
<evidence type="ECO:0000256" key="5">
    <source>
        <dbReference type="ARBA" id="ARBA00023212"/>
    </source>
</evidence>
<feature type="region of interest" description="Disordered" evidence="6">
    <location>
        <begin position="240"/>
        <end position="272"/>
    </location>
</feature>
<accession>A0AAV7NET8</accession>
<protein>
    <recommendedName>
        <fullName evidence="7">Cytoskeleton-associated protein 2 C-terminal domain-containing protein</fullName>
    </recommendedName>
</protein>
<feature type="region of interest" description="Disordered" evidence="6">
    <location>
        <begin position="16"/>
        <end position="37"/>
    </location>
</feature>
<keyword evidence="9" id="KW-1185">Reference proteome</keyword>
<comment type="subcellular location">
    <subcellularLocation>
        <location evidence="1">Cytoplasm</location>
        <location evidence="1">Cytoskeleton</location>
    </subcellularLocation>
</comment>